<evidence type="ECO:0000313" key="4">
    <source>
        <dbReference type="EMBL" id="KAA6381879.1"/>
    </source>
</evidence>
<dbReference type="SUPFAM" id="SSF52540">
    <property type="entry name" value="P-loop containing nucleoside triphosphate hydrolases"/>
    <property type="match status" value="1"/>
</dbReference>
<dbReference type="PANTHER" id="PTHR23077:SF171">
    <property type="entry name" value="NUCLEAR VALOSIN-CONTAINING PROTEIN-LIKE"/>
    <property type="match status" value="1"/>
</dbReference>
<keyword evidence="2" id="KW-0067">ATP-binding</keyword>
<comment type="caution">
    <text evidence="4">The sequence shown here is derived from an EMBL/GenBank/DDBJ whole genome shotgun (WGS) entry which is preliminary data.</text>
</comment>
<feature type="domain" description="ATPase AAA-type core" evidence="3">
    <location>
        <begin position="12"/>
        <end position="64"/>
    </location>
</feature>
<dbReference type="AlphaFoldDB" id="A0A5J4VHM3"/>
<evidence type="ECO:0000256" key="2">
    <source>
        <dbReference type="ARBA" id="ARBA00022840"/>
    </source>
</evidence>
<reference evidence="4 5" key="1">
    <citation type="submission" date="2019-03" db="EMBL/GenBank/DDBJ databases">
        <title>Single cell metagenomics reveals metabolic interactions within the superorganism composed of flagellate Streblomastix strix and complex community of Bacteroidetes bacteria on its surface.</title>
        <authorList>
            <person name="Treitli S.C."/>
            <person name="Kolisko M."/>
            <person name="Husnik F."/>
            <person name="Keeling P."/>
            <person name="Hampl V."/>
        </authorList>
    </citation>
    <scope>NUCLEOTIDE SEQUENCE [LARGE SCALE GENOMIC DNA]</scope>
    <source>
        <strain evidence="4">ST1C</strain>
    </source>
</reference>
<dbReference type="OrthoDB" id="10013407at2759"/>
<evidence type="ECO:0000259" key="3">
    <source>
        <dbReference type="Pfam" id="PF00004"/>
    </source>
</evidence>
<dbReference type="Gene3D" id="1.10.8.60">
    <property type="match status" value="1"/>
</dbReference>
<evidence type="ECO:0000256" key="1">
    <source>
        <dbReference type="ARBA" id="ARBA00022741"/>
    </source>
</evidence>
<dbReference type="GO" id="GO:0016887">
    <property type="term" value="F:ATP hydrolysis activity"/>
    <property type="evidence" value="ECO:0007669"/>
    <property type="project" value="InterPro"/>
</dbReference>
<dbReference type="GO" id="GO:0005524">
    <property type="term" value="F:ATP binding"/>
    <property type="evidence" value="ECO:0007669"/>
    <property type="project" value="UniProtKB-KW"/>
</dbReference>
<keyword evidence="1" id="KW-0547">Nucleotide-binding</keyword>
<name>A0A5J4VHM3_9EUKA</name>
<dbReference type="InterPro" id="IPR003959">
    <property type="entry name" value="ATPase_AAA_core"/>
</dbReference>
<sequence length="291" mass="32674">RNFGGSGNGNGNDSGNDAHTRLLCQLLTELDGRKLIIIGTARDISAVDEALLRPGRFTSHIHVSYPNEADRCSIILSIMMEAKIKVEQISDSTLIEDINEKQQEIQVFSQEQQNQQLQILAEEAAKVSEGLSCAALKTAVREAIMLGLAKCPKIDFIQKDETNVQKKNTEFVVLLTGSKVTNIREAKVYVYRYHRKLKETSSFFIAVDSIRDIDDMSLFISALSGIGKLDKQSANLINQAATSCCQITLPLKPMRWYHTRLDTQKNMIPTTIEKTCEYNYVKLNCLLTQNR</sequence>
<gene>
    <name evidence="4" type="ORF">EZS28_022596</name>
</gene>
<dbReference type="Proteomes" id="UP000324800">
    <property type="component" value="Unassembled WGS sequence"/>
</dbReference>
<dbReference type="PANTHER" id="PTHR23077">
    <property type="entry name" value="AAA-FAMILY ATPASE"/>
    <property type="match status" value="1"/>
</dbReference>
<dbReference type="InterPro" id="IPR050168">
    <property type="entry name" value="AAA_ATPase_domain"/>
</dbReference>
<protein>
    <recommendedName>
        <fullName evidence="3">ATPase AAA-type core domain-containing protein</fullName>
    </recommendedName>
</protein>
<dbReference type="InterPro" id="IPR027417">
    <property type="entry name" value="P-loop_NTPase"/>
</dbReference>
<proteinExistence type="predicted"/>
<organism evidence="4 5">
    <name type="scientific">Streblomastix strix</name>
    <dbReference type="NCBI Taxonomy" id="222440"/>
    <lineage>
        <taxon>Eukaryota</taxon>
        <taxon>Metamonada</taxon>
        <taxon>Preaxostyla</taxon>
        <taxon>Oxymonadida</taxon>
        <taxon>Streblomastigidae</taxon>
        <taxon>Streblomastix</taxon>
    </lineage>
</organism>
<dbReference type="Gene3D" id="3.40.50.300">
    <property type="entry name" value="P-loop containing nucleotide triphosphate hydrolases"/>
    <property type="match status" value="1"/>
</dbReference>
<dbReference type="Pfam" id="PF00004">
    <property type="entry name" value="AAA"/>
    <property type="match status" value="1"/>
</dbReference>
<feature type="non-terminal residue" evidence="4">
    <location>
        <position position="1"/>
    </location>
</feature>
<evidence type="ECO:0000313" key="5">
    <source>
        <dbReference type="Proteomes" id="UP000324800"/>
    </source>
</evidence>
<accession>A0A5J4VHM3</accession>
<dbReference type="EMBL" id="SNRW01007083">
    <property type="protein sequence ID" value="KAA6381879.1"/>
    <property type="molecule type" value="Genomic_DNA"/>
</dbReference>